<evidence type="ECO:0000313" key="21">
    <source>
        <dbReference type="EMBL" id="QJW93321.1"/>
    </source>
</evidence>
<evidence type="ECO:0000256" key="2">
    <source>
        <dbReference type="ARBA" id="ARBA00004429"/>
    </source>
</evidence>
<dbReference type="InterPro" id="IPR003594">
    <property type="entry name" value="HATPase_dom"/>
</dbReference>
<feature type="transmembrane region" description="Helical" evidence="16">
    <location>
        <begin position="29"/>
        <end position="47"/>
    </location>
</feature>
<dbReference type="SMART" id="SM00388">
    <property type="entry name" value="HisKA"/>
    <property type="match status" value="1"/>
</dbReference>
<keyword evidence="13 16" id="KW-0472">Membrane</keyword>
<keyword evidence="7" id="KW-0808">Transferase</keyword>
<dbReference type="InterPro" id="IPR001610">
    <property type="entry name" value="PAC"/>
</dbReference>
<feature type="domain" description="PAC" evidence="20">
    <location>
        <begin position="456"/>
        <end position="508"/>
    </location>
</feature>
<dbReference type="Gene3D" id="1.10.287.130">
    <property type="match status" value="1"/>
</dbReference>
<dbReference type="SUPFAM" id="SSF47384">
    <property type="entry name" value="Homodimeric domain of signal transducing histidine kinase"/>
    <property type="match status" value="1"/>
</dbReference>
<dbReference type="Pfam" id="PF08447">
    <property type="entry name" value="PAS_3"/>
    <property type="match status" value="3"/>
</dbReference>
<dbReference type="InterPro" id="IPR036890">
    <property type="entry name" value="HATPase_C_sf"/>
</dbReference>
<dbReference type="InterPro" id="IPR001789">
    <property type="entry name" value="Sig_transdc_resp-reg_receiver"/>
</dbReference>
<evidence type="ECO:0000259" key="17">
    <source>
        <dbReference type="PROSITE" id="PS50109"/>
    </source>
</evidence>
<feature type="domain" description="PAS" evidence="19">
    <location>
        <begin position="527"/>
        <end position="585"/>
    </location>
</feature>
<dbReference type="SUPFAM" id="SSF55785">
    <property type="entry name" value="PYP-like sensor domain (PAS domain)"/>
    <property type="match status" value="10"/>
</dbReference>
<dbReference type="Pfam" id="PF00072">
    <property type="entry name" value="Response_reg"/>
    <property type="match status" value="1"/>
</dbReference>
<evidence type="ECO:0000259" key="18">
    <source>
        <dbReference type="PROSITE" id="PS50110"/>
    </source>
</evidence>
<feature type="domain" description="PAS" evidence="19">
    <location>
        <begin position="132"/>
        <end position="202"/>
    </location>
</feature>
<evidence type="ECO:0000256" key="11">
    <source>
        <dbReference type="ARBA" id="ARBA00022777"/>
    </source>
</evidence>
<dbReference type="InterPro" id="IPR013656">
    <property type="entry name" value="PAS_4"/>
</dbReference>
<feature type="domain" description="PAC" evidence="20">
    <location>
        <begin position="205"/>
        <end position="257"/>
    </location>
</feature>
<feature type="transmembrane region" description="Helical" evidence="16">
    <location>
        <begin position="62"/>
        <end position="83"/>
    </location>
</feature>
<keyword evidence="10" id="KW-0547">Nucleotide-binding</keyword>
<comment type="subcellular location">
    <subcellularLocation>
        <location evidence="2">Cell inner membrane</location>
        <topology evidence="2">Multi-pass membrane protein</topology>
    </subcellularLocation>
</comment>
<dbReference type="GO" id="GO:0005886">
    <property type="term" value="C:plasma membrane"/>
    <property type="evidence" value="ECO:0007669"/>
    <property type="project" value="UniProtKB-SubCell"/>
</dbReference>
<keyword evidence="5" id="KW-0997">Cell inner membrane</keyword>
<dbReference type="Gene3D" id="2.10.70.100">
    <property type="match status" value="1"/>
</dbReference>
<dbReference type="CDD" id="cd00156">
    <property type="entry name" value="REC"/>
    <property type="match status" value="1"/>
</dbReference>
<dbReference type="SUPFAM" id="SSF52172">
    <property type="entry name" value="CheY-like"/>
    <property type="match status" value="1"/>
</dbReference>
<evidence type="ECO:0000256" key="4">
    <source>
        <dbReference type="ARBA" id="ARBA00022475"/>
    </source>
</evidence>
<dbReference type="PROSITE" id="PS50110">
    <property type="entry name" value="RESPONSE_REGULATORY"/>
    <property type="match status" value="1"/>
</dbReference>
<dbReference type="SMART" id="SM00448">
    <property type="entry name" value="REC"/>
    <property type="match status" value="1"/>
</dbReference>
<dbReference type="InterPro" id="IPR013767">
    <property type="entry name" value="PAS_fold"/>
</dbReference>
<protein>
    <recommendedName>
        <fullName evidence="3">histidine kinase</fullName>
        <ecNumber evidence="3">2.7.13.3</ecNumber>
    </recommendedName>
</protein>
<dbReference type="PRINTS" id="PR00344">
    <property type="entry name" value="BCTRLSENSOR"/>
</dbReference>
<feature type="domain" description="PAC" evidence="20">
    <location>
        <begin position="1335"/>
        <end position="1385"/>
    </location>
</feature>
<feature type="domain" description="PAC" evidence="20">
    <location>
        <begin position="962"/>
        <end position="1015"/>
    </location>
</feature>
<dbReference type="SMART" id="SM00091">
    <property type="entry name" value="PAS"/>
    <property type="match status" value="10"/>
</dbReference>
<evidence type="ECO:0000256" key="14">
    <source>
        <dbReference type="PROSITE-ProRule" id="PRU00169"/>
    </source>
</evidence>
<feature type="domain" description="PAC" evidence="20">
    <location>
        <begin position="839"/>
        <end position="891"/>
    </location>
</feature>
<evidence type="ECO:0000256" key="5">
    <source>
        <dbReference type="ARBA" id="ARBA00022519"/>
    </source>
</evidence>
<feature type="modified residue" description="4-aspartylphosphate" evidence="14">
    <location>
        <position position="1692"/>
    </location>
</feature>
<name>A0A6M5YJ09_9BACT</name>
<keyword evidence="4" id="KW-1003">Cell membrane</keyword>
<evidence type="ECO:0000313" key="22">
    <source>
        <dbReference type="Proteomes" id="UP000503447"/>
    </source>
</evidence>
<dbReference type="SMART" id="SM00086">
    <property type="entry name" value="PAC"/>
    <property type="match status" value="8"/>
</dbReference>
<evidence type="ECO:0000256" key="13">
    <source>
        <dbReference type="ARBA" id="ARBA00023136"/>
    </source>
</evidence>
<dbReference type="Pfam" id="PF00989">
    <property type="entry name" value="PAS"/>
    <property type="match status" value="2"/>
</dbReference>
<evidence type="ECO:0000256" key="6">
    <source>
        <dbReference type="ARBA" id="ARBA00022553"/>
    </source>
</evidence>
<reference evidence="22" key="1">
    <citation type="submission" date="2020-05" db="EMBL/GenBank/DDBJ databases">
        <title>Frigoriglobus tundricola gen. nov., sp. nov., a psychrotolerant cellulolytic planctomycete of the family Gemmataceae with two divergent copies of 16S rRNA gene.</title>
        <authorList>
            <person name="Kulichevskaya I.S."/>
            <person name="Ivanova A.A."/>
            <person name="Naumoff D.G."/>
            <person name="Beletsky A.V."/>
            <person name="Rijpstra W.I.C."/>
            <person name="Sinninghe Damste J.S."/>
            <person name="Mardanov A.V."/>
            <person name="Ravin N.V."/>
            <person name="Dedysh S.N."/>
        </authorList>
    </citation>
    <scope>NUCLEOTIDE SEQUENCE [LARGE SCALE GENOMIC DNA]</scope>
    <source>
        <strain evidence="22">PL17</strain>
    </source>
</reference>
<dbReference type="PROSITE" id="PS50109">
    <property type="entry name" value="HIS_KIN"/>
    <property type="match status" value="1"/>
</dbReference>
<keyword evidence="12 16" id="KW-1133">Transmembrane helix</keyword>
<dbReference type="EC" id="2.7.13.3" evidence="3"/>
<evidence type="ECO:0000256" key="3">
    <source>
        <dbReference type="ARBA" id="ARBA00012438"/>
    </source>
</evidence>
<keyword evidence="11" id="KW-0418">Kinase</keyword>
<dbReference type="CDD" id="cd00130">
    <property type="entry name" value="PAS"/>
    <property type="match status" value="9"/>
</dbReference>
<dbReference type="Gene3D" id="3.30.565.10">
    <property type="entry name" value="Histidine kinase-like ATPase, C-terminal domain"/>
    <property type="match status" value="1"/>
</dbReference>
<evidence type="ECO:0000259" key="19">
    <source>
        <dbReference type="PROSITE" id="PS50112"/>
    </source>
</evidence>
<feature type="domain" description="PAS" evidence="19">
    <location>
        <begin position="888"/>
        <end position="960"/>
    </location>
</feature>
<feature type="domain" description="Response regulatory" evidence="18">
    <location>
        <begin position="1641"/>
        <end position="1757"/>
    </location>
</feature>
<evidence type="ECO:0000256" key="7">
    <source>
        <dbReference type="ARBA" id="ARBA00022679"/>
    </source>
</evidence>
<dbReference type="InterPro" id="IPR000014">
    <property type="entry name" value="PAS"/>
</dbReference>
<dbReference type="PANTHER" id="PTHR43304">
    <property type="entry name" value="PHYTOCHROME-LIKE PROTEIN CPH1"/>
    <property type="match status" value="1"/>
</dbReference>
<dbReference type="CDD" id="cd00082">
    <property type="entry name" value="HisKA"/>
    <property type="match status" value="1"/>
</dbReference>
<dbReference type="Pfam" id="PF02518">
    <property type="entry name" value="HATPase_c"/>
    <property type="match status" value="1"/>
</dbReference>
<dbReference type="Pfam" id="PF00512">
    <property type="entry name" value="HisKA"/>
    <property type="match status" value="1"/>
</dbReference>
<evidence type="ECO:0000256" key="10">
    <source>
        <dbReference type="ARBA" id="ARBA00022741"/>
    </source>
</evidence>
<dbReference type="Gene3D" id="3.30.450.20">
    <property type="entry name" value="PAS domain"/>
    <property type="match status" value="10"/>
</dbReference>
<feature type="domain" description="PAS" evidence="19">
    <location>
        <begin position="383"/>
        <end position="453"/>
    </location>
</feature>
<evidence type="ECO:0000256" key="8">
    <source>
        <dbReference type="ARBA" id="ARBA00022692"/>
    </source>
</evidence>
<organism evidence="21 22">
    <name type="scientific">Frigoriglobus tundricola</name>
    <dbReference type="NCBI Taxonomy" id="2774151"/>
    <lineage>
        <taxon>Bacteria</taxon>
        <taxon>Pseudomonadati</taxon>
        <taxon>Planctomycetota</taxon>
        <taxon>Planctomycetia</taxon>
        <taxon>Gemmatales</taxon>
        <taxon>Gemmataceae</taxon>
        <taxon>Frigoriglobus</taxon>
    </lineage>
</organism>
<dbReference type="SUPFAM" id="SSF55874">
    <property type="entry name" value="ATPase domain of HSP90 chaperone/DNA topoisomerase II/histidine kinase"/>
    <property type="match status" value="1"/>
</dbReference>
<feature type="domain" description="PAC" evidence="20">
    <location>
        <begin position="586"/>
        <end position="638"/>
    </location>
</feature>
<sequence>MSNRLPTGPPAPPTSDGGTQRARTRSVNAPVRITGGYLVFALLWIGLTELVQGGAGVPTTGFWAAAGRSAVFVALSALLVFWLSRHEFRTAARPSALLAAVTESTADVGRVKDRIGPDGTEQALVRDALRASERRFRELADAIPQIVWVTGADGGVTYFNARTVEYTGFTCDELTGWAWDKMFYPDDLPRTVAAWTEIVRTGVPRVLEFRLRRADGAYRWHICRQVPARNTGGAVVQWYGTATDVEDLKRAEAALRDERTLLRTLIDALPDLIAVKDAAGRYTVCNRALVAYAGATAEAELLGRTALDLFPADEARVYQEEDARVLARGETIYEHERVVRAGAGWRAVSKVPVMDPAGAVVGLVAIDRNVQQRKEREQALAESQERLKHALMAARMGVWEWDLRTDAIHWSPECLTIYGVDKPGRSIEDFLALVHPDDRDRVMALAHSALENRTGFSAEFRIVRPDGTVRWISDLARGTYAADGRPVRMIGTVQDVTDRRAAEEALREERDRLARLAVSVPGVLHCFRLGPDGAASFPYASPGIATIYGLRPEVLAADAASALEMLHPEDRERVLALIAESARTLTPWKEAYRLCRPGGEIWVEVQSAPVREPDGGTLWYGILSDITGRKRDEAVLRFQNALLTSQTEASPDGVLVVSSDGRVLSHNHRFFAVWGMPEDAAAPGHDALVLAQARSRAADPEAFSARVAAIYADPDIHSRDEVALADGRTLERYSSPIRGAAGEVLGRVWFFRDITDRKRAEAERDRQGRELQLIFDAVPALIFYKDLDHRLVRVNQELVRLSGLPRARIEGRTDAELGSPHADQYYRDEDEVVATGRPKRGLLEPIATATGVRWLRTDKFPLRDEGGRTVGVIGFAQDVTDRMRAESEQQKLIALVQHSKDFIGLADLDGRITFLNAGARRMIGLGEDEDVSGLHFTAYVPPEWQDFFHETALRTVRETGLWEGEMQWRHMRTGRLIDVARTIFLIPDPAGGPSSFATVTRDITARKRAEQTLRDRERMLGIVTGSARVGLAVVNARYEYLFANEAYADLFGLAVTDVVGRRTPDLLATSWDRVRPQLDRALAGERVSFELAWPTAPGAPGPRWFRAMYEPRGADTGPTVVFVIMEITEQKRAEAAIRESEERYRRLVDVLPTALFIHTRDEIVFCNPAFVQLMGASGPAELLGRDPYGVPHPDFREFVRTRVAAMLESGEATTGVEMRVVRLDGRSVPVQTAATPVTGSHPPAVLVALSDLTERERSADLLRAVLASVNDPILTIDERGTVQSANPATERTFGYPEAELIGGSVKKLMPDQYSIGSDRYNADYLRTGVAKVIGIGREATGRRKDGTTFPLELTVTEFRLDGERHFTGVVRDITARKRLEAQFQQAQKMEAIGRLAGGVAHDFNNLLTVINGYTDFMLLELPVGDPRRDAVATVRDAGERAARLTQQLLAFSRKAIVEPKVLDLNELVTTSAKLLGRLIGEDVSLVVVADPALARIKADPGQLEQVLMNLAVNARDAMPTGGRLLIQTRDVAVGPDARAGGSGPEPGRYAQLTVTDSGTGMTDEVKSKIFEPFFTTKEPGKGTGLGLAVVHGVVEQCGGHITVTSAVGAGTTFNLLFPVVAEASGPGASGITWAAARGTETVLLVEDDAPVRAIARTALETQGYKVLDAASGGAAIRLAEGHSGTIHLLVTDVVMPEMGGRKVAEAVRARRPGTRVLYISGYTDDAVVQHGIVEGTDAFLQKPFTPLGLARKVRAVLDAPA</sequence>
<keyword evidence="22" id="KW-1185">Reference proteome</keyword>
<dbReference type="InterPro" id="IPR004358">
    <property type="entry name" value="Sig_transdc_His_kin-like_C"/>
</dbReference>
<dbReference type="Gene3D" id="3.40.50.2300">
    <property type="match status" value="1"/>
</dbReference>
<dbReference type="InterPro" id="IPR052162">
    <property type="entry name" value="Sensor_kinase/Photoreceptor"/>
</dbReference>
<dbReference type="GO" id="GO:0000155">
    <property type="term" value="F:phosphorelay sensor kinase activity"/>
    <property type="evidence" value="ECO:0007669"/>
    <property type="project" value="InterPro"/>
</dbReference>
<feature type="domain" description="PAC" evidence="20">
    <location>
        <begin position="712"/>
        <end position="766"/>
    </location>
</feature>
<dbReference type="PROSITE" id="PS50112">
    <property type="entry name" value="PAS"/>
    <property type="match status" value="8"/>
</dbReference>
<feature type="domain" description="PAS" evidence="19">
    <location>
        <begin position="258"/>
        <end position="329"/>
    </location>
</feature>
<dbReference type="InterPro" id="IPR013655">
    <property type="entry name" value="PAS_fold_3"/>
</dbReference>
<evidence type="ECO:0000256" key="16">
    <source>
        <dbReference type="SAM" id="Phobius"/>
    </source>
</evidence>
<dbReference type="FunFam" id="3.30.450.20:FF:000099">
    <property type="entry name" value="Sensory box sensor histidine kinase"/>
    <property type="match status" value="1"/>
</dbReference>
<evidence type="ECO:0000259" key="20">
    <source>
        <dbReference type="PROSITE" id="PS50113"/>
    </source>
</evidence>
<feature type="domain" description="PAC" evidence="20">
    <location>
        <begin position="1214"/>
        <end position="1264"/>
    </location>
</feature>
<evidence type="ECO:0000256" key="1">
    <source>
        <dbReference type="ARBA" id="ARBA00000085"/>
    </source>
</evidence>
<dbReference type="PROSITE" id="PS50113">
    <property type="entry name" value="PAC"/>
    <property type="match status" value="8"/>
</dbReference>
<dbReference type="Proteomes" id="UP000503447">
    <property type="component" value="Chromosome"/>
</dbReference>
<dbReference type="Pfam" id="PF08448">
    <property type="entry name" value="PAS_4"/>
    <property type="match status" value="5"/>
</dbReference>
<evidence type="ECO:0000256" key="9">
    <source>
        <dbReference type="ARBA" id="ARBA00022737"/>
    </source>
</evidence>
<comment type="catalytic activity">
    <reaction evidence="1">
        <text>ATP + protein L-histidine = ADP + protein N-phospho-L-histidine.</text>
        <dbReference type="EC" id="2.7.13.3"/>
    </reaction>
</comment>
<dbReference type="SMART" id="SM00387">
    <property type="entry name" value="HATPase_c"/>
    <property type="match status" value="1"/>
</dbReference>
<evidence type="ECO:0000256" key="12">
    <source>
        <dbReference type="ARBA" id="ARBA00022989"/>
    </source>
</evidence>
<dbReference type="InterPro" id="IPR036097">
    <property type="entry name" value="HisK_dim/P_sf"/>
</dbReference>
<feature type="domain" description="PAS" evidence="19">
    <location>
        <begin position="767"/>
        <end position="813"/>
    </location>
</feature>
<feature type="domain" description="PAS" evidence="19">
    <location>
        <begin position="1258"/>
        <end position="1311"/>
    </location>
</feature>
<keyword evidence="6 14" id="KW-0597">Phosphoprotein</keyword>
<dbReference type="GO" id="GO:0006355">
    <property type="term" value="P:regulation of DNA-templated transcription"/>
    <property type="evidence" value="ECO:0007669"/>
    <property type="project" value="InterPro"/>
</dbReference>
<dbReference type="InterPro" id="IPR003661">
    <property type="entry name" value="HisK_dim/P_dom"/>
</dbReference>
<dbReference type="FunFam" id="2.10.70.100:FF:000001">
    <property type="entry name" value="Sensory transduction histidine kinase"/>
    <property type="match status" value="1"/>
</dbReference>
<keyword evidence="9" id="KW-0677">Repeat</keyword>
<evidence type="ECO:0000256" key="15">
    <source>
        <dbReference type="SAM" id="MobiDB-lite"/>
    </source>
</evidence>
<dbReference type="NCBIfam" id="TIGR00229">
    <property type="entry name" value="sensory_box"/>
    <property type="match status" value="10"/>
</dbReference>
<dbReference type="GO" id="GO:0000166">
    <property type="term" value="F:nucleotide binding"/>
    <property type="evidence" value="ECO:0007669"/>
    <property type="project" value="UniProtKB-KW"/>
</dbReference>
<dbReference type="RefSeq" id="WP_171469531.1">
    <property type="nucleotide sequence ID" value="NZ_CP053452.2"/>
</dbReference>
<dbReference type="InterPro" id="IPR011006">
    <property type="entry name" value="CheY-like_superfamily"/>
</dbReference>
<feature type="domain" description="PAS" evidence="19">
    <location>
        <begin position="1015"/>
        <end position="1085"/>
    </location>
</feature>
<gene>
    <name evidence="21" type="ORF">FTUN_0827</name>
</gene>
<accession>A0A6M5YJ09</accession>
<dbReference type="EMBL" id="CP053452">
    <property type="protein sequence ID" value="QJW93321.1"/>
    <property type="molecule type" value="Genomic_DNA"/>
</dbReference>
<dbReference type="PANTHER" id="PTHR43304:SF1">
    <property type="entry name" value="PAC DOMAIN-CONTAINING PROTEIN"/>
    <property type="match status" value="1"/>
</dbReference>
<dbReference type="InterPro" id="IPR035965">
    <property type="entry name" value="PAS-like_dom_sf"/>
</dbReference>
<feature type="region of interest" description="Disordered" evidence="15">
    <location>
        <begin position="1"/>
        <end position="26"/>
    </location>
</feature>
<dbReference type="InterPro" id="IPR000700">
    <property type="entry name" value="PAS-assoc_C"/>
</dbReference>
<keyword evidence="8 16" id="KW-0812">Transmembrane</keyword>
<proteinExistence type="predicted"/>
<feature type="domain" description="Histidine kinase" evidence="17">
    <location>
        <begin position="1398"/>
        <end position="1621"/>
    </location>
</feature>
<dbReference type="InterPro" id="IPR005467">
    <property type="entry name" value="His_kinase_dom"/>
</dbReference>
<dbReference type="KEGG" id="ftj:FTUN_0827"/>